<keyword evidence="5" id="KW-0508">mRNA splicing</keyword>
<gene>
    <name evidence="8" type="ORF">MHBO_000871</name>
</gene>
<comment type="caution">
    <text evidence="8">The sequence shown here is derived from an EMBL/GenBank/DDBJ whole genome shotgun (WGS) entry which is preliminary data.</text>
</comment>
<evidence type="ECO:0000256" key="4">
    <source>
        <dbReference type="ARBA" id="ARBA00022728"/>
    </source>
</evidence>
<dbReference type="InterPro" id="IPR008409">
    <property type="entry name" value="SPF27"/>
</dbReference>
<keyword evidence="4" id="KW-0747">Spliceosome</keyword>
<keyword evidence="6" id="KW-0539">Nucleus</keyword>
<dbReference type="EMBL" id="JBDODL010000173">
    <property type="protein sequence ID" value="MES1918991.1"/>
    <property type="molecule type" value="Genomic_DNA"/>
</dbReference>
<evidence type="ECO:0000313" key="9">
    <source>
        <dbReference type="Proteomes" id="UP001439008"/>
    </source>
</evidence>
<comment type="similarity">
    <text evidence="2">Belongs to the SPF27 family.</text>
</comment>
<evidence type="ECO:0000256" key="3">
    <source>
        <dbReference type="ARBA" id="ARBA00022664"/>
    </source>
</evidence>
<evidence type="ECO:0000313" key="8">
    <source>
        <dbReference type="EMBL" id="MES1918991.1"/>
    </source>
</evidence>
<accession>A0ABV2AH45</accession>
<evidence type="ECO:0000256" key="7">
    <source>
        <dbReference type="SAM" id="Coils"/>
    </source>
</evidence>
<dbReference type="PANTHER" id="PTHR13296">
    <property type="entry name" value="BCAS2 PROTEIN"/>
    <property type="match status" value="1"/>
</dbReference>
<dbReference type="Pfam" id="PF05700">
    <property type="entry name" value="BCAS2"/>
    <property type="match status" value="1"/>
</dbReference>
<keyword evidence="7" id="KW-0175">Coiled coil</keyword>
<organism evidence="8 9">
    <name type="scientific">Bonamia ostreae</name>
    <dbReference type="NCBI Taxonomy" id="126728"/>
    <lineage>
        <taxon>Eukaryota</taxon>
        <taxon>Sar</taxon>
        <taxon>Rhizaria</taxon>
        <taxon>Endomyxa</taxon>
        <taxon>Ascetosporea</taxon>
        <taxon>Haplosporida</taxon>
        <taxon>Bonamia</taxon>
    </lineage>
</organism>
<keyword evidence="9" id="KW-1185">Reference proteome</keyword>
<feature type="coiled-coil region" evidence="7">
    <location>
        <begin position="106"/>
        <end position="133"/>
    </location>
</feature>
<protein>
    <recommendedName>
        <fullName evidence="10">Pre-mRNA-splicing factor SPF27</fullName>
    </recommendedName>
</protein>
<evidence type="ECO:0000256" key="2">
    <source>
        <dbReference type="ARBA" id="ARBA00010788"/>
    </source>
</evidence>
<reference evidence="8 9" key="1">
    <citation type="journal article" date="2024" name="BMC Biol.">
        <title>Comparative genomics of Ascetosporea gives new insight into the evolutionary basis for animal parasitism in Rhizaria.</title>
        <authorList>
            <person name="Hiltunen Thoren M."/>
            <person name="Onut-Brannstrom I."/>
            <person name="Alfjorden A."/>
            <person name="Peckova H."/>
            <person name="Swords F."/>
            <person name="Hooper C."/>
            <person name="Holzer A.S."/>
            <person name="Bass D."/>
            <person name="Burki F."/>
        </authorList>
    </citation>
    <scope>NUCLEOTIDE SEQUENCE [LARGE SCALE GENOMIC DNA]</scope>
    <source>
        <strain evidence="8">20-A016</strain>
    </source>
</reference>
<name>A0ABV2AH45_9EUKA</name>
<dbReference type="Proteomes" id="UP001439008">
    <property type="component" value="Unassembled WGS sequence"/>
</dbReference>
<evidence type="ECO:0008006" key="10">
    <source>
        <dbReference type="Google" id="ProtNLM"/>
    </source>
</evidence>
<comment type="subcellular location">
    <subcellularLocation>
        <location evidence="1">Nucleus</location>
    </subcellularLocation>
</comment>
<evidence type="ECO:0000256" key="6">
    <source>
        <dbReference type="ARBA" id="ARBA00023242"/>
    </source>
</evidence>
<proteinExistence type="inferred from homology"/>
<evidence type="ECO:0000256" key="1">
    <source>
        <dbReference type="ARBA" id="ARBA00004123"/>
    </source>
</evidence>
<evidence type="ECO:0000256" key="5">
    <source>
        <dbReference type="ARBA" id="ARBA00023187"/>
    </source>
</evidence>
<dbReference type="PANTHER" id="PTHR13296:SF0">
    <property type="entry name" value="PRE-MRNA-SPLICING FACTOR SPF27"/>
    <property type="match status" value="1"/>
</dbReference>
<keyword evidence="3" id="KW-0507">mRNA processing</keyword>
<sequence length="216" mass="25657">MSSIESSDDMKLREDAKLVNNLAYIDDEIDAATKEKINELIIKEMSDMPKNNYKTKSFYFDENVFLNKNKKTLFLNSEMKRIEKRQKLNGINDKIYQNKPPTGNSLKQWKNSLNNLGARIEEIEKQFEHLELLKKFGPNLWKNHAEKMEMELDSLKSHEKNVDFEISKINRKRKTEQESAQTALSSLSERWWKLVRKNNEIETACKVLEMRIKRRK</sequence>